<dbReference type="OrthoDB" id="1711071at2"/>
<reference evidence="1 2" key="1">
    <citation type="submission" date="2015-09" db="EMBL/GenBank/DDBJ databases">
        <authorList>
            <consortium name="Pathogen Informatics"/>
        </authorList>
    </citation>
    <scope>NUCLEOTIDE SEQUENCE [LARGE SCALE GENOMIC DNA]</scope>
    <source>
        <strain evidence="1 2">2789STDY5834928</strain>
    </source>
</reference>
<proteinExistence type="predicted"/>
<dbReference type="Pfam" id="PF16277">
    <property type="entry name" value="DUF4926"/>
    <property type="match status" value="1"/>
</dbReference>
<name>A0A174ZFW7_9FIRM</name>
<gene>
    <name evidence="1" type="ORF">ERS852540_00986</name>
</gene>
<dbReference type="EMBL" id="CZBY01000006">
    <property type="protein sequence ID" value="CUQ84812.1"/>
    <property type="molecule type" value="Genomic_DNA"/>
</dbReference>
<evidence type="ECO:0000313" key="2">
    <source>
        <dbReference type="Proteomes" id="UP000095662"/>
    </source>
</evidence>
<organism evidence="1 2">
    <name type="scientific">[Eubacterium] siraeum</name>
    <dbReference type="NCBI Taxonomy" id="39492"/>
    <lineage>
        <taxon>Bacteria</taxon>
        <taxon>Bacillati</taxon>
        <taxon>Bacillota</taxon>
        <taxon>Clostridia</taxon>
        <taxon>Eubacteriales</taxon>
        <taxon>Oscillospiraceae</taxon>
        <taxon>Oscillospiraceae incertae sedis</taxon>
    </lineage>
</organism>
<dbReference type="InterPro" id="IPR032568">
    <property type="entry name" value="DUF4926"/>
</dbReference>
<dbReference type="AlphaFoldDB" id="A0A174ZFW7"/>
<protein>
    <recommendedName>
        <fullName evidence="3">DUF4926 domain-containing protein</fullName>
    </recommendedName>
</protein>
<dbReference type="STRING" id="39492.ERS852540_00986"/>
<dbReference type="Proteomes" id="UP000095662">
    <property type="component" value="Unassembled WGS sequence"/>
</dbReference>
<evidence type="ECO:0008006" key="3">
    <source>
        <dbReference type="Google" id="ProtNLM"/>
    </source>
</evidence>
<accession>A0A174ZFW7</accession>
<sequence>MKELDVVRLTKEFEGLAIGTRGTIVLEYDGKFFEVEFFDDDGNTIDVFTTPADCIELEREF</sequence>
<evidence type="ECO:0000313" key="1">
    <source>
        <dbReference type="EMBL" id="CUQ84812.1"/>
    </source>
</evidence>